<evidence type="ECO:0000313" key="3">
    <source>
        <dbReference type="Proteomes" id="UP000242310"/>
    </source>
</evidence>
<dbReference type="Gene3D" id="3.20.20.370">
    <property type="entry name" value="Glycoside hydrolase/deacetylase"/>
    <property type="match status" value="1"/>
</dbReference>
<dbReference type="EMBL" id="PYAV01000012">
    <property type="protein sequence ID" value="PSL42978.1"/>
    <property type="molecule type" value="Genomic_DNA"/>
</dbReference>
<dbReference type="Pfam" id="PF01522">
    <property type="entry name" value="Polysacc_deac_1"/>
    <property type="match status" value="1"/>
</dbReference>
<accession>A0A2P8H9T2</accession>
<dbReference type="InterPro" id="IPR002509">
    <property type="entry name" value="NODB_dom"/>
</dbReference>
<dbReference type="GO" id="GO:0005975">
    <property type="term" value="P:carbohydrate metabolic process"/>
    <property type="evidence" value="ECO:0007669"/>
    <property type="project" value="InterPro"/>
</dbReference>
<dbReference type="InterPro" id="IPR011330">
    <property type="entry name" value="Glyco_hydro/deAcase_b/a-brl"/>
</dbReference>
<dbReference type="CDD" id="cd10917">
    <property type="entry name" value="CE4_NodB_like_6s_7s"/>
    <property type="match status" value="1"/>
</dbReference>
<dbReference type="SUPFAM" id="SSF88713">
    <property type="entry name" value="Glycoside hydrolase/deacetylase"/>
    <property type="match status" value="1"/>
</dbReference>
<proteinExistence type="predicted"/>
<reference evidence="2 3" key="1">
    <citation type="submission" date="2018-03" db="EMBL/GenBank/DDBJ databases">
        <title>Genomic Encyclopedia of Type Strains, Phase III (KMG-III): the genomes of soil and plant-associated and newly described type strains.</title>
        <authorList>
            <person name="Whitman W."/>
        </authorList>
    </citation>
    <scope>NUCLEOTIDE SEQUENCE [LARGE SCALE GENOMIC DNA]</scope>
    <source>
        <strain evidence="2 3">CGMCC 1.07653</strain>
    </source>
</reference>
<evidence type="ECO:0000259" key="1">
    <source>
        <dbReference type="PROSITE" id="PS51677"/>
    </source>
</evidence>
<keyword evidence="3" id="KW-1185">Reference proteome</keyword>
<comment type="caution">
    <text evidence="2">The sequence shown here is derived from an EMBL/GenBank/DDBJ whole genome shotgun (WGS) entry which is preliminary data.</text>
</comment>
<dbReference type="PANTHER" id="PTHR10587">
    <property type="entry name" value="GLYCOSYL TRANSFERASE-RELATED"/>
    <property type="match status" value="1"/>
</dbReference>
<dbReference type="RefSeq" id="WP_245893998.1">
    <property type="nucleotide sequence ID" value="NZ_PYAV01000012.1"/>
</dbReference>
<organism evidence="2 3">
    <name type="scientific">Salsuginibacillus halophilus</name>
    <dbReference type="NCBI Taxonomy" id="517424"/>
    <lineage>
        <taxon>Bacteria</taxon>
        <taxon>Bacillati</taxon>
        <taxon>Bacillota</taxon>
        <taxon>Bacilli</taxon>
        <taxon>Bacillales</taxon>
        <taxon>Bacillaceae</taxon>
        <taxon>Salsuginibacillus</taxon>
    </lineage>
</organism>
<name>A0A2P8H9T2_9BACI</name>
<gene>
    <name evidence="2" type="ORF">B0H94_11261</name>
</gene>
<evidence type="ECO:0000313" key="2">
    <source>
        <dbReference type="EMBL" id="PSL42978.1"/>
    </source>
</evidence>
<dbReference type="PROSITE" id="PS51677">
    <property type="entry name" value="NODB"/>
    <property type="match status" value="1"/>
</dbReference>
<dbReference type="GO" id="GO:0016810">
    <property type="term" value="F:hydrolase activity, acting on carbon-nitrogen (but not peptide) bonds"/>
    <property type="evidence" value="ECO:0007669"/>
    <property type="project" value="InterPro"/>
</dbReference>
<protein>
    <submittedName>
        <fullName evidence="2">Peptidoglycan/xylan/chitin deacetylase (PgdA/CDA1 family)</fullName>
    </submittedName>
</protein>
<dbReference type="InterPro" id="IPR050248">
    <property type="entry name" value="Polysacc_deacetylase_ArnD"/>
</dbReference>
<sequence length="207" mass="24098">MVQHQVVYDLQDPRWIKNKEQVTPAGGQVILTFDDGPSRQLPRILDVLQEKGVPAIFFWQSRLLYEGRPWRRVLAEGHQIGAHTHRHRNLVKLDKKEQERQIKLNVETVARVTGEEVRYFRPPFGRYNEDTLEVLKSFNLLPVMWEISSFDWEPEKTPDDIICNVCDHLQDGSIILLHELKNTVAALPELIDEIRAQGYEFVGGLEH</sequence>
<feature type="domain" description="NodB homology" evidence="1">
    <location>
        <begin position="27"/>
        <end position="202"/>
    </location>
</feature>
<dbReference type="AlphaFoldDB" id="A0A2P8H9T2"/>
<dbReference type="Proteomes" id="UP000242310">
    <property type="component" value="Unassembled WGS sequence"/>
</dbReference>